<evidence type="ECO:0000256" key="5">
    <source>
        <dbReference type="ARBA" id="ARBA00022989"/>
    </source>
</evidence>
<feature type="transmembrane region" description="Helical" evidence="7">
    <location>
        <begin position="225"/>
        <end position="245"/>
    </location>
</feature>
<name>A0A346Y3L4_9ACTN</name>
<evidence type="ECO:0000256" key="2">
    <source>
        <dbReference type="ARBA" id="ARBA00022475"/>
    </source>
</evidence>
<feature type="transmembrane region" description="Helical" evidence="7">
    <location>
        <begin position="196"/>
        <end position="213"/>
    </location>
</feature>
<evidence type="ECO:0000256" key="1">
    <source>
        <dbReference type="ARBA" id="ARBA00007150"/>
    </source>
</evidence>
<evidence type="ECO:0000256" key="6">
    <source>
        <dbReference type="ARBA" id="ARBA00023136"/>
    </source>
</evidence>
<evidence type="ECO:0000256" key="3">
    <source>
        <dbReference type="ARBA" id="ARBA00022679"/>
    </source>
</evidence>
<dbReference type="InterPro" id="IPR001640">
    <property type="entry name" value="Lgt"/>
</dbReference>
<reference evidence="8 9" key="1">
    <citation type="submission" date="2018-09" db="EMBL/GenBank/DDBJ databases">
        <title>Complete genome sequence of Euzebya sp. DY32-46 isolated from seawater of Pacific Ocean.</title>
        <authorList>
            <person name="Xu L."/>
            <person name="Wu Y.-H."/>
            <person name="Xu X.-W."/>
        </authorList>
    </citation>
    <scope>NUCLEOTIDE SEQUENCE [LARGE SCALE GENOMIC DNA]</scope>
    <source>
        <strain evidence="8 9">DY32-46</strain>
    </source>
</reference>
<feature type="transmembrane region" description="Helical" evidence="7">
    <location>
        <begin position="79"/>
        <end position="98"/>
    </location>
</feature>
<keyword evidence="6 7" id="KW-0472">Membrane</keyword>
<sequence length="272" mass="28440">MTPSWQVGVWSVPLHDLFVVLGALVGLAVYVAEARRRGMADRAHLLVAAGALVGGVALAKGATTWRYLLTVDDPSVLGVLAYGGKSILGGLFGAYAGAEVTKKLVGIHHSTGDLFAPAVPAAMAVGRIGCLLTEPLGTPTSLPWGVALSAEQADAVAGCDTACLLPSHPTHAYEIGFHVMSLVAVLALRDRLHKRGMMFTVWLLAYGTFRFASEFLRTNPDLVGPLSGSQVFLLVTVPLLAWRLVRTWRSGLLRPPAVGVGTGIDVGVGVGS</sequence>
<keyword evidence="5 7" id="KW-1133">Transmembrane helix</keyword>
<feature type="transmembrane region" description="Helical" evidence="7">
    <location>
        <begin position="12"/>
        <end position="31"/>
    </location>
</feature>
<dbReference type="KEGG" id="euz:DVS28_a4396"/>
<dbReference type="Pfam" id="PF01790">
    <property type="entry name" value="LGT"/>
    <property type="match status" value="1"/>
</dbReference>
<dbReference type="PANTHER" id="PTHR30589:SF0">
    <property type="entry name" value="PHOSPHATIDYLGLYCEROL--PROLIPOPROTEIN DIACYLGLYCERYL TRANSFERASE"/>
    <property type="match status" value="1"/>
</dbReference>
<evidence type="ECO:0000313" key="9">
    <source>
        <dbReference type="Proteomes" id="UP000264006"/>
    </source>
</evidence>
<keyword evidence="2" id="KW-1003">Cell membrane</keyword>
<evidence type="ECO:0000256" key="7">
    <source>
        <dbReference type="SAM" id="Phobius"/>
    </source>
</evidence>
<feature type="transmembrane region" description="Helical" evidence="7">
    <location>
        <begin position="43"/>
        <end position="59"/>
    </location>
</feature>
<dbReference type="GO" id="GO:0042158">
    <property type="term" value="P:lipoprotein biosynthetic process"/>
    <property type="evidence" value="ECO:0007669"/>
    <property type="project" value="InterPro"/>
</dbReference>
<gene>
    <name evidence="8" type="ORF">DVS28_a4396</name>
</gene>
<dbReference type="GO" id="GO:0008961">
    <property type="term" value="F:phosphatidylglycerol-prolipoprotein diacylglyceryl transferase activity"/>
    <property type="evidence" value="ECO:0007669"/>
    <property type="project" value="InterPro"/>
</dbReference>
<comment type="similarity">
    <text evidence="1">Belongs to the Lgt family.</text>
</comment>
<dbReference type="EMBL" id="CP031165">
    <property type="protein sequence ID" value="AXV09061.1"/>
    <property type="molecule type" value="Genomic_DNA"/>
</dbReference>
<proteinExistence type="inferred from homology"/>
<keyword evidence="4 7" id="KW-0812">Transmembrane</keyword>
<protein>
    <submittedName>
        <fullName evidence="8">Prolipoprotein diacylglyceryl transferase</fullName>
    </submittedName>
</protein>
<accession>A0A346Y3L4</accession>
<evidence type="ECO:0000256" key="4">
    <source>
        <dbReference type="ARBA" id="ARBA00022692"/>
    </source>
</evidence>
<keyword evidence="8" id="KW-0449">Lipoprotein</keyword>
<dbReference type="PANTHER" id="PTHR30589">
    <property type="entry name" value="PROLIPOPROTEIN DIACYLGLYCERYL TRANSFERASE"/>
    <property type="match status" value="1"/>
</dbReference>
<evidence type="ECO:0000313" key="8">
    <source>
        <dbReference type="EMBL" id="AXV09061.1"/>
    </source>
</evidence>
<dbReference type="Proteomes" id="UP000264006">
    <property type="component" value="Chromosome"/>
</dbReference>
<organism evidence="8 9">
    <name type="scientific">Euzebya pacifica</name>
    <dbReference type="NCBI Taxonomy" id="1608957"/>
    <lineage>
        <taxon>Bacteria</taxon>
        <taxon>Bacillati</taxon>
        <taxon>Actinomycetota</taxon>
        <taxon>Nitriliruptoria</taxon>
        <taxon>Euzebyales</taxon>
    </lineage>
</organism>
<dbReference type="GO" id="GO:0005886">
    <property type="term" value="C:plasma membrane"/>
    <property type="evidence" value="ECO:0007669"/>
    <property type="project" value="InterPro"/>
</dbReference>
<keyword evidence="3 8" id="KW-0808">Transferase</keyword>
<dbReference type="AlphaFoldDB" id="A0A346Y3L4"/>
<keyword evidence="9" id="KW-1185">Reference proteome</keyword>